<dbReference type="RefSeq" id="WP_228417042.1">
    <property type="nucleotide sequence ID" value="NZ_CP081135.1"/>
</dbReference>
<keyword evidence="2" id="KW-1185">Reference proteome</keyword>
<sequence>MEKMINGYNLCFTDEVIKEHCKIINERIVRYYKLRDMYCDYIEIIHDKNMLTITVSYEYGGYYNRTINELTQKFCSVGKVSIDKYNANIIHIDLDVIKIYLLNSKRVFSYLKINECDSKEEIYSDIEYILALGIDKNNIIFDIEKSREHLYELISNINRNDLIIINNIVKGFDDELEVLDLIHIAYNKKFTLIVEDYVFDINTDINPQCICEKIKAVQELYISKKKSLKIKKGMECSKNYNTSIGRPKSNISTIPETFLENYKLLIQGKINMSQLAQISGISRPTAYKYKNLIESYNYSLYEV</sequence>
<gene>
    <name evidence="1" type="ORF">JW646_07010</name>
</gene>
<evidence type="ECO:0000313" key="1">
    <source>
        <dbReference type="EMBL" id="UEL49188.1"/>
    </source>
</evidence>
<organism evidence="1 2">
    <name type="scientific">Terrisporobacter hibernicus</name>
    <dbReference type="NCBI Taxonomy" id="2813371"/>
    <lineage>
        <taxon>Bacteria</taxon>
        <taxon>Bacillati</taxon>
        <taxon>Bacillota</taxon>
        <taxon>Clostridia</taxon>
        <taxon>Peptostreptococcales</taxon>
        <taxon>Peptostreptococcaceae</taxon>
        <taxon>Terrisporobacter</taxon>
    </lineage>
</organism>
<dbReference type="EMBL" id="CP081135">
    <property type="protein sequence ID" value="UEL49188.1"/>
    <property type="molecule type" value="Genomic_DNA"/>
</dbReference>
<dbReference type="KEGG" id="tem:JW646_07010"/>
<name>A0AAX2ZIQ2_9FIRM</name>
<evidence type="ECO:0000313" key="2">
    <source>
        <dbReference type="Proteomes" id="UP001198983"/>
    </source>
</evidence>
<protein>
    <recommendedName>
        <fullName evidence="3">Resolvase HTH domain-containing protein</fullName>
    </recommendedName>
</protein>
<dbReference type="AlphaFoldDB" id="A0AAX2ZIQ2"/>
<proteinExistence type="predicted"/>
<evidence type="ECO:0008006" key="3">
    <source>
        <dbReference type="Google" id="ProtNLM"/>
    </source>
</evidence>
<reference evidence="1 2" key="1">
    <citation type="journal article" date="2023" name="Int. J. Syst. Evol. Microbiol.">
        <title>Terrisporobacter hibernicus sp. nov., isolated from bovine faeces in Northern Ireland.</title>
        <authorList>
            <person name="Mitchell M."/>
            <person name="Nguyen S.V."/>
            <person name="Connor M."/>
            <person name="Fairley D.J."/>
            <person name="Donoghue O."/>
            <person name="Marshall H."/>
            <person name="Koolman L."/>
            <person name="McMullan G."/>
            <person name="Schaffer K.E."/>
            <person name="McGrath J.W."/>
            <person name="Fanning S."/>
        </authorList>
    </citation>
    <scope>NUCLEOTIDE SEQUENCE [LARGE SCALE GENOMIC DNA]</scope>
    <source>
        <strain evidence="1 2">MCA3</strain>
    </source>
</reference>
<accession>A0AAX2ZIQ2</accession>
<dbReference type="Proteomes" id="UP001198983">
    <property type="component" value="Chromosome"/>
</dbReference>